<gene>
    <name evidence="1" type="ORF">BEN30_11060</name>
</gene>
<dbReference type="Proteomes" id="UP000095347">
    <property type="component" value="Unassembled WGS sequence"/>
</dbReference>
<reference evidence="2" key="1">
    <citation type="submission" date="2016-07" db="EMBL/GenBank/DDBJ databases">
        <authorList>
            <person name="Florea S."/>
            <person name="Webb J.S."/>
            <person name="Jaromczyk J."/>
            <person name="Schardl C.L."/>
        </authorList>
    </citation>
    <scope>NUCLEOTIDE SEQUENCE [LARGE SCALE GENOMIC DNA]</scope>
    <source>
        <strain evidence="2">MV-1</strain>
    </source>
</reference>
<accession>A0A1E5Q884</accession>
<protein>
    <submittedName>
        <fullName evidence="1">Uncharacterized protein</fullName>
    </submittedName>
</protein>
<proteinExistence type="predicted"/>
<organism evidence="1 2">
    <name type="scientific">Magnetovibrio blakemorei</name>
    <dbReference type="NCBI Taxonomy" id="28181"/>
    <lineage>
        <taxon>Bacteria</taxon>
        <taxon>Pseudomonadati</taxon>
        <taxon>Pseudomonadota</taxon>
        <taxon>Alphaproteobacteria</taxon>
        <taxon>Rhodospirillales</taxon>
        <taxon>Magnetovibrionaceae</taxon>
        <taxon>Magnetovibrio</taxon>
    </lineage>
</organism>
<name>A0A1E5Q884_9PROT</name>
<evidence type="ECO:0000313" key="1">
    <source>
        <dbReference type="EMBL" id="OEJ66926.1"/>
    </source>
</evidence>
<comment type="caution">
    <text evidence="1">The sequence shown here is derived from an EMBL/GenBank/DDBJ whole genome shotgun (WGS) entry which is preliminary data.</text>
</comment>
<dbReference type="EMBL" id="MCGG01000027">
    <property type="protein sequence ID" value="OEJ66926.1"/>
    <property type="molecule type" value="Genomic_DNA"/>
</dbReference>
<evidence type="ECO:0000313" key="2">
    <source>
        <dbReference type="Proteomes" id="UP000095347"/>
    </source>
</evidence>
<dbReference type="AlphaFoldDB" id="A0A1E5Q884"/>
<sequence length="70" mass="7563">MTLKGVNNMRGNPMRDAALSDAVLGIDLGVAAVRLRQCLRVSSRPLETQLTERSSRPQLTLGAALSEISR</sequence>
<keyword evidence="2" id="KW-1185">Reference proteome</keyword>